<dbReference type="Proteomes" id="UP001162318">
    <property type="component" value="Unassembled WGS sequence"/>
</dbReference>
<feature type="compositionally biased region" description="Acidic residues" evidence="1">
    <location>
        <begin position="15"/>
        <end position="25"/>
    </location>
</feature>
<evidence type="ECO:0000313" key="2">
    <source>
        <dbReference type="EMBL" id="MDH2133800.1"/>
    </source>
</evidence>
<accession>A0AA43BCZ3</accession>
<evidence type="ECO:0000313" key="3">
    <source>
        <dbReference type="Proteomes" id="UP001162318"/>
    </source>
</evidence>
<dbReference type="AlphaFoldDB" id="A0AA43BCZ3"/>
<organism evidence="2 3">
    <name type="scientific">Sphingobium yanoikuyae</name>
    <name type="common">Sphingomonas yanoikuyae</name>
    <dbReference type="NCBI Taxonomy" id="13690"/>
    <lineage>
        <taxon>Bacteria</taxon>
        <taxon>Pseudomonadati</taxon>
        <taxon>Pseudomonadota</taxon>
        <taxon>Alphaproteobacteria</taxon>
        <taxon>Sphingomonadales</taxon>
        <taxon>Sphingomonadaceae</taxon>
        <taxon>Sphingobium</taxon>
    </lineage>
</organism>
<reference evidence="2" key="1">
    <citation type="submission" date="2022-09" db="EMBL/GenBank/DDBJ databases">
        <title>Intensive care unit water sources are persistently colonized with multi-drug resistant bacteria and are the site of extensive horizontal gene transfer of antibiotic resistance genes.</title>
        <authorList>
            <person name="Diorio-Toth L."/>
        </authorList>
    </citation>
    <scope>NUCLEOTIDE SEQUENCE</scope>
    <source>
        <strain evidence="2">GD03659</strain>
    </source>
</reference>
<dbReference type="EMBL" id="JAOCKX010000041">
    <property type="protein sequence ID" value="MDH2133800.1"/>
    <property type="molecule type" value="Genomic_DNA"/>
</dbReference>
<feature type="compositionally biased region" description="Basic and acidic residues" evidence="1">
    <location>
        <begin position="26"/>
        <end position="58"/>
    </location>
</feature>
<dbReference type="RefSeq" id="WP_161731113.1">
    <property type="nucleotide sequence ID" value="NZ_DAMAFQ010000005.1"/>
</dbReference>
<feature type="compositionally biased region" description="Basic and acidic residues" evidence="1">
    <location>
        <begin position="1"/>
        <end position="10"/>
    </location>
</feature>
<protein>
    <submittedName>
        <fullName evidence="2">Uncharacterized protein</fullName>
    </submittedName>
</protein>
<comment type="caution">
    <text evidence="2">The sequence shown here is derived from an EMBL/GenBank/DDBJ whole genome shotgun (WGS) entry which is preliminary data.</text>
</comment>
<feature type="region of interest" description="Disordered" evidence="1">
    <location>
        <begin position="1"/>
        <end position="58"/>
    </location>
</feature>
<proteinExistence type="predicted"/>
<sequence>MMEPDPKDGAQDQADVQDDQIDDVPQEDRSEPPGDADDIARDTTEEEAARKEEQDRKQ</sequence>
<name>A0AA43BCZ3_SPHYA</name>
<gene>
    <name evidence="2" type="ORF">N5J77_21940</name>
</gene>
<evidence type="ECO:0000256" key="1">
    <source>
        <dbReference type="SAM" id="MobiDB-lite"/>
    </source>
</evidence>